<evidence type="ECO:0000313" key="2">
    <source>
        <dbReference type="Proteomes" id="UP001060085"/>
    </source>
</evidence>
<sequence>MATSENWQLFVHNGRHNHKIAVYSHGHAQPSSSGRVMFDRAIYYDFSENKTLVLQLVPRKFTMLLPRLRGTRYRKKYGRGSSPLKCRKGLHRFL</sequence>
<comment type="caution">
    <text evidence="1">The sequence shown here is derived from an EMBL/GenBank/DDBJ whole genome shotgun (WGS) entry which is preliminary data.</text>
</comment>
<dbReference type="EMBL" id="CM044702">
    <property type="protein sequence ID" value="KAI5675618.1"/>
    <property type="molecule type" value="Genomic_DNA"/>
</dbReference>
<gene>
    <name evidence="1" type="ORF">M9H77_06568</name>
</gene>
<reference evidence="2" key="1">
    <citation type="journal article" date="2023" name="Nat. Plants">
        <title>Single-cell RNA sequencing provides a high-resolution roadmap for understanding the multicellular compartmentation of specialized metabolism.</title>
        <authorList>
            <person name="Sun S."/>
            <person name="Shen X."/>
            <person name="Li Y."/>
            <person name="Li Y."/>
            <person name="Wang S."/>
            <person name="Li R."/>
            <person name="Zhang H."/>
            <person name="Shen G."/>
            <person name="Guo B."/>
            <person name="Wei J."/>
            <person name="Xu J."/>
            <person name="St-Pierre B."/>
            <person name="Chen S."/>
            <person name="Sun C."/>
        </authorList>
    </citation>
    <scope>NUCLEOTIDE SEQUENCE [LARGE SCALE GENOMIC DNA]</scope>
</reference>
<protein>
    <submittedName>
        <fullName evidence="1">Uncharacterized protein</fullName>
    </submittedName>
</protein>
<evidence type="ECO:0000313" key="1">
    <source>
        <dbReference type="EMBL" id="KAI5675618.1"/>
    </source>
</evidence>
<organism evidence="1 2">
    <name type="scientific">Catharanthus roseus</name>
    <name type="common">Madagascar periwinkle</name>
    <name type="synonym">Vinca rosea</name>
    <dbReference type="NCBI Taxonomy" id="4058"/>
    <lineage>
        <taxon>Eukaryota</taxon>
        <taxon>Viridiplantae</taxon>
        <taxon>Streptophyta</taxon>
        <taxon>Embryophyta</taxon>
        <taxon>Tracheophyta</taxon>
        <taxon>Spermatophyta</taxon>
        <taxon>Magnoliopsida</taxon>
        <taxon>eudicotyledons</taxon>
        <taxon>Gunneridae</taxon>
        <taxon>Pentapetalae</taxon>
        <taxon>asterids</taxon>
        <taxon>lamiids</taxon>
        <taxon>Gentianales</taxon>
        <taxon>Apocynaceae</taxon>
        <taxon>Rauvolfioideae</taxon>
        <taxon>Vinceae</taxon>
        <taxon>Catharanthinae</taxon>
        <taxon>Catharanthus</taxon>
    </lineage>
</organism>
<proteinExistence type="predicted"/>
<accession>A0ACC0BSN8</accession>
<dbReference type="Proteomes" id="UP001060085">
    <property type="component" value="Linkage Group LG02"/>
</dbReference>
<name>A0ACC0BSN8_CATRO</name>
<keyword evidence="2" id="KW-1185">Reference proteome</keyword>